<feature type="domain" description="NmrA-like" evidence="3">
    <location>
        <begin position="7"/>
        <end position="224"/>
    </location>
</feature>
<name>A0AAE0J608_9PEZI</name>
<dbReference type="CDD" id="cd05259">
    <property type="entry name" value="PCBER_SDR_a"/>
    <property type="match status" value="1"/>
</dbReference>
<keyword evidence="2" id="KW-0560">Oxidoreductase</keyword>
<reference evidence="4" key="2">
    <citation type="submission" date="2023-06" db="EMBL/GenBank/DDBJ databases">
        <authorList>
            <consortium name="Lawrence Berkeley National Laboratory"/>
            <person name="Haridas S."/>
            <person name="Hensen N."/>
            <person name="Bonometti L."/>
            <person name="Westerberg I."/>
            <person name="Brannstrom I.O."/>
            <person name="Guillou S."/>
            <person name="Cros-Aarteil S."/>
            <person name="Calhoun S."/>
            <person name="Kuo A."/>
            <person name="Mondo S."/>
            <person name="Pangilinan J."/>
            <person name="Riley R."/>
            <person name="Labutti K."/>
            <person name="Andreopoulos B."/>
            <person name="Lipzen A."/>
            <person name="Chen C."/>
            <person name="Yanf M."/>
            <person name="Daum C."/>
            <person name="Ng V."/>
            <person name="Clum A."/>
            <person name="Steindorff A."/>
            <person name="Ohm R."/>
            <person name="Martin F."/>
            <person name="Silar P."/>
            <person name="Natvig D."/>
            <person name="Lalanne C."/>
            <person name="Gautier V."/>
            <person name="Ament-Velasquez S.L."/>
            <person name="Kruys A."/>
            <person name="Hutchinson M.I."/>
            <person name="Powell A.J."/>
            <person name="Barry K."/>
            <person name="Miller A.N."/>
            <person name="Grigoriev I.V."/>
            <person name="Debuchy R."/>
            <person name="Gladieux P."/>
            <person name="Thoren M.H."/>
            <person name="Johannesson H."/>
        </authorList>
    </citation>
    <scope>NUCLEOTIDE SEQUENCE</scope>
    <source>
        <strain evidence="4">SMH4131-1</strain>
    </source>
</reference>
<reference evidence="4" key="1">
    <citation type="journal article" date="2023" name="Mol. Phylogenet. Evol.">
        <title>Genome-scale phylogeny and comparative genomics of the fungal order Sordariales.</title>
        <authorList>
            <person name="Hensen N."/>
            <person name="Bonometti L."/>
            <person name="Westerberg I."/>
            <person name="Brannstrom I.O."/>
            <person name="Guillou S."/>
            <person name="Cros-Aarteil S."/>
            <person name="Calhoun S."/>
            <person name="Haridas S."/>
            <person name="Kuo A."/>
            <person name="Mondo S."/>
            <person name="Pangilinan J."/>
            <person name="Riley R."/>
            <person name="LaButti K."/>
            <person name="Andreopoulos B."/>
            <person name="Lipzen A."/>
            <person name="Chen C."/>
            <person name="Yan M."/>
            <person name="Daum C."/>
            <person name="Ng V."/>
            <person name="Clum A."/>
            <person name="Steindorff A."/>
            <person name="Ohm R.A."/>
            <person name="Martin F."/>
            <person name="Silar P."/>
            <person name="Natvig D.O."/>
            <person name="Lalanne C."/>
            <person name="Gautier V."/>
            <person name="Ament-Velasquez S.L."/>
            <person name="Kruys A."/>
            <person name="Hutchinson M.I."/>
            <person name="Powell A.J."/>
            <person name="Barry K."/>
            <person name="Miller A.N."/>
            <person name="Grigoriev I.V."/>
            <person name="Debuchy R."/>
            <person name="Gladieux P."/>
            <person name="Hiltunen Thoren M."/>
            <person name="Johannesson H."/>
        </authorList>
    </citation>
    <scope>NUCLEOTIDE SEQUENCE</scope>
    <source>
        <strain evidence="4">SMH4131-1</strain>
    </source>
</reference>
<comment type="caution">
    <text evidence="4">The sequence shown here is derived from an EMBL/GenBank/DDBJ whole genome shotgun (WGS) entry which is preliminary data.</text>
</comment>
<dbReference type="AlphaFoldDB" id="A0AAE0J608"/>
<dbReference type="InterPro" id="IPR045312">
    <property type="entry name" value="PCBER-like"/>
</dbReference>
<organism evidence="4 5">
    <name type="scientific">Cercophora scortea</name>
    <dbReference type="NCBI Taxonomy" id="314031"/>
    <lineage>
        <taxon>Eukaryota</taxon>
        <taxon>Fungi</taxon>
        <taxon>Dikarya</taxon>
        <taxon>Ascomycota</taxon>
        <taxon>Pezizomycotina</taxon>
        <taxon>Sordariomycetes</taxon>
        <taxon>Sordariomycetidae</taxon>
        <taxon>Sordariales</taxon>
        <taxon>Lasiosphaeriaceae</taxon>
        <taxon>Cercophora</taxon>
    </lineage>
</organism>
<dbReference type="GO" id="GO:0016491">
    <property type="term" value="F:oxidoreductase activity"/>
    <property type="evidence" value="ECO:0007669"/>
    <property type="project" value="UniProtKB-KW"/>
</dbReference>
<keyword evidence="5" id="KW-1185">Reference proteome</keyword>
<dbReference type="PANTHER" id="PTHR47706:SF1">
    <property type="entry name" value="CIPA-LIKE, PUTATIVE (AFU_ORTHOLOGUE AFUA_1G12460)-RELATED"/>
    <property type="match status" value="1"/>
</dbReference>
<dbReference type="InterPro" id="IPR008030">
    <property type="entry name" value="NmrA-like"/>
</dbReference>
<evidence type="ECO:0000313" key="4">
    <source>
        <dbReference type="EMBL" id="KAK3337603.1"/>
    </source>
</evidence>
<keyword evidence="1" id="KW-0521">NADP</keyword>
<dbReference type="InterPro" id="IPR036291">
    <property type="entry name" value="NAD(P)-bd_dom_sf"/>
</dbReference>
<sequence length="301" mass="31549">MSSTITKVALAGATGNLGPAILNALVKAGFAVTVLTRQASPTSLPPSVTAVQVDYDSLDSLVAALTGQDALISTIAGTGLPKQLLLIDAAVQAGVKRFLPSEFGSNTLSPKTAALPIMQDKVAAQAALKAKAAANPGFSYTLVINGPFLDWCAAVGLTVDIKKKHIVLYDGGDRKYSTTTLASVGAAVVGVLKKPEETKNRAVYVQDIVLSQRELAEIAKRATGGAEGWTEEVSSTEEALGKAWTELTGEKPNPMVFFMEFLKAVIWGEGYGSQFEVVDNALLGLKGLTEEEVQKVLEGVL</sequence>
<dbReference type="InterPro" id="IPR051609">
    <property type="entry name" value="NmrA/Isoflavone_reductase-like"/>
</dbReference>
<evidence type="ECO:0000259" key="3">
    <source>
        <dbReference type="Pfam" id="PF05368"/>
    </source>
</evidence>
<accession>A0AAE0J608</accession>
<evidence type="ECO:0000256" key="1">
    <source>
        <dbReference type="ARBA" id="ARBA00022857"/>
    </source>
</evidence>
<gene>
    <name evidence="4" type="ORF">B0T19DRAFT_490158</name>
</gene>
<protein>
    <recommendedName>
        <fullName evidence="3">NmrA-like domain-containing protein</fullName>
    </recommendedName>
</protein>
<dbReference type="Gene3D" id="3.90.25.10">
    <property type="entry name" value="UDP-galactose 4-epimerase, domain 1"/>
    <property type="match status" value="1"/>
</dbReference>
<proteinExistence type="predicted"/>
<evidence type="ECO:0000313" key="5">
    <source>
        <dbReference type="Proteomes" id="UP001286456"/>
    </source>
</evidence>
<dbReference type="Gene3D" id="3.40.50.720">
    <property type="entry name" value="NAD(P)-binding Rossmann-like Domain"/>
    <property type="match status" value="1"/>
</dbReference>
<dbReference type="Pfam" id="PF05368">
    <property type="entry name" value="NmrA"/>
    <property type="match status" value="1"/>
</dbReference>
<dbReference type="EMBL" id="JAUEPO010000001">
    <property type="protein sequence ID" value="KAK3337603.1"/>
    <property type="molecule type" value="Genomic_DNA"/>
</dbReference>
<dbReference type="SUPFAM" id="SSF51735">
    <property type="entry name" value="NAD(P)-binding Rossmann-fold domains"/>
    <property type="match status" value="1"/>
</dbReference>
<dbReference type="PANTHER" id="PTHR47706">
    <property type="entry name" value="NMRA-LIKE FAMILY PROTEIN"/>
    <property type="match status" value="1"/>
</dbReference>
<evidence type="ECO:0000256" key="2">
    <source>
        <dbReference type="ARBA" id="ARBA00023002"/>
    </source>
</evidence>
<dbReference type="Proteomes" id="UP001286456">
    <property type="component" value="Unassembled WGS sequence"/>
</dbReference>